<dbReference type="EMBL" id="JBBPBK010000014">
    <property type="protein sequence ID" value="KAK9271002.1"/>
    <property type="molecule type" value="Genomic_DNA"/>
</dbReference>
<comment type="caution">
    <text evidence="2">The sequence shown here is derived from an EMBL/GenBank/DDBJ whole genome shotgun (WGS) entry which is preliminary data.</text>
</comment>
<keyword evidence="1" id="KW-0175">Coiled coil</keyword>
<reference evidence="2 3" key="1">
    <citation type="journal article" date="2024" name="Plant J.">
        <title>Genome sequences and population genomics reveal climatic adaptation and genomic divergence between two closely related sweetgum species.</title>
        <authorList>
            <person name="Xu W.Q."/>
            <person name="Ren C.Q."/>
            <person name="Zhang X.Y."/>
            <person name="Comes H.P."/>
            <person name="Liu X.H."/>
            <person name="Li Y.G."/>
            <person name="Kettle C.J."/>
            <person name="Jalonen R."/>
            <person name="Gaisberger H."/>
            <person name="Ma Y.Z."/>
            <person name="Qiu Y.X."/>
        </authorList>
    </citation>
    <scope>NUCLEOTIDE SEQUENCE [LARGE SCALE GENOMIC DNA]</scope>
    <source>
        <strain evidence="2">Hangzhou</strain>
    </source>
</reference>
<proteinExistence type="predicted"/>
<protein>
    <submittedName>
        <fullName evidence="2">Uncharacterized protein</fullName>
    </submittedName>
</protein>
<dbReference type="AlphaFoldDB" id="A0AAP0R5K1"/>
<sequence length="76" mass="8818">MAVNNEVESKLRETTTRLEHQLAEEQAARLKAQEMAQLAQMKSNDEIRKLREHLEKAQKETEELRKQAESGRCAIL</sequence>
<evidence type="ECO:0000313" key="2">
    <source>
        <dbReference type="EMBL" id="KAK9271002.1"/>
    </source>
</evidence>
<gene>
    <name evidence="2" type="ORF">L1049_026590</name>
</gene>
<accession>A0AAP0R5K1</accession>
<evidence type="ECO:0000256" key="1">
    <source>
        <dbReference type="SAM" id="Coils"/>
    </source>
</evidence>
<keyword evidence="3" id="KW-1185">Reference proteome</keyword>
<evidence type="ECO:0000313" key="3">
    <source>
        <dbReference type="Proteomes" id="UP001415857"/>
    </source>
</evidence>
<organism evidence="2 3">
    <name type="scientific">Liquidambar formosana</name>
    <name type="common">Formosan gum</name>
    <dbReference type="NCBI Taxonomy" id="63359"/>
    <lineage>
        <taxon>Eukaryota</taxon>
        <taxon>Viridiplantae</taxon>
        <taxon>Streptophyta</taxon>
        <taxon>Embryophyta</taxon>
        <taxon>Tracheophyta</taxon>
        <taxon>Spermatophyta</taxon>
        <taxon>Magnoliopsida</taxon>
        <taxon>eudicotyledons</taxon>
        <taxon>Gunneridae</taxon>
        <taxon>Pentapetalae</taxon>
        <taxon>Saxifragales</taxon>
        <taxon>Altingiaceae</taxon>
        <taxon>Liquidambar</taxon>
    </lineage>
</organism>
<dbReference type="Proteomes" id="UP001415857">
    <property type="component" value="Unassembled WGS sequence"/>
</dbReference>
<name>A0AAP0R5K1_LIQFO</name>
<feature type="coiled-coil region" evidence="1">
    <location>
        <begin position="4"/>
        <end position="74"/>
    </location>
</feature>